<evidence type="ECO:0000256" key="2">
    <source>
        <dbReference type="SAM" id="SignalP"/>
    </source>
</evidence>
<dbReference type="SUPFAM" id="SSF56935">
    <property type="entry name" value="Porins"/>
    <property type="match status" value="1"/>
</dbReference>
<keyword evidence="2" id="KW-0732">Signal</keyword>
<dbReference type="Proteomes" id="UP001366166">
    <property type="component" value="Chromosome"/>
</dbReference>
<sequence>MKGLSTKILLLAMGLLLAAPFAAHAADPTQEAILQQLKALQQRVNELEGKLAAAHKTAQDAQKAAAEAYTTSGRSMKMSQEVAKAKDEQPSGLLSEAGKRLKIYGAVELEGSYMKTKPSQGPSFSDSDFSLATAEIFFEAAINKYTRGLLHLLYEQGGTDPINVDEAFILIGQTDDVPFYFLGGLMYPAIGLFETYMVSDPITQNVFETQAAAAEVGWAQNWFNVGLGVYNSAVHTTGDEPDSNLNTFYVRAQFDAPEGALGEQVDLNFGMAYTNNIAGGNLGDEVVDERVQDLVGGLSFMLNAQYKWLVFNAEYITALSEFEAGELAFTDSAAQPYAYNLELAFLPIEDWTFAVRYAGSGDLGDWEPEQQYGLGVSWDLLPDTTLSLEYLRGDFVNDDQQDLVTTKLAIAF</sequence>
<dbReference type="KEGG" id="dmp:FAK_16610"/>
<gene>
    <name evidence="3" type="ORF">FAK_16610</name>
</gene>
<feature type="coiled-coil region" evidence="1">
    <location>
        <begin position="30"/>
        <end position="64"/>
    </location>
</feature>
<dbReference type="RefSeq" id="WP_338606299.1">
    <property type="nucleotide sequence ID" value="NZ_AP028679.1"/>
</dbReference>
<keyword evidence="4" id="KW-1185">Reference proteome</keyword>
<evidence type="ECO:0000256" key="1">
    <source>
        <dbReference type="SAM" id="Coils"/>
    </source>
</evidence>
<organism evidence="3 4">
    <name type="scientific">Desulfoferula mesophila</name>
    <dbReference type="NCBI Taxonomy" id="3058419"/>
    <lineage>
        <taxon>Bacteria</taxon>
        <taxon>Pseudomonadati</taxon>
        <taxon>Thermodesulfobacteriota</taxon>
        <taxon>Desulfarculia</taxon>
        <taxon>Desulfarculales</taxon>
        <taxon>Desulfarculaceae</taxon>
        <taxon>Desulfoferula</taxon>
    </lineage>
</organism>
<evidence type="ECO:0000313" key="4">
    <source>
        <dbReference type="Proteomes" id="UP001366166"/>
    </source>
</evidence>
<reference evidence="4" key="1">
    <citation type="journal article" date="2023" name="Arch. Microbiol.">
        <title>Desulfoferula mesophilus gen. nov. sp. nov., a mesophilic sulfate-reducing bacterium isolated from a brackish lake sediment.</title>
        <authorList>
            <person name="Watanabe T."/>
            <person name="Yabe T."/>
            <person name="Tsuji J.M."/>
            <person name="Fukui M."/>
        </authorList>
    </citation>
    <scope>NUCLEOTIDE SEQUENCE [LARGE SCALE GENOMIC DNA]</scope>
    <source>
        <strain evidence="4">12FAK</strain>
    </source>
</reference>
<proteinExistence type="predicted"/>
<dbReference type="EMBL" id="AP028679">
    <property type="protein sequence ID" value="BEQ14595.1"/>
    <property type="molecule type" value="Genomic_DNA"/>
</dbReference>
<evidence type="ECO:0008006" key="5">
    <source>
        <dbReference type="Google" id="ProtNLM"/>
    </source>
</evidence>
<name>A0AAU9ECK9_9BACT</name>
<dbReference type="AlphaFoldDB" id="A0AAU9ECK9"/>
<feature type="signal peptide" evidence="2">
    <location>
        <begin position="1"/>
        <end position="25"/>
    </location>
</feature>
<feature type="chain" id="PRO_5043526881" description="LbtU family siderophore porin" evidence="2">
    <location>
        <begin position="26"/>
        <end position="412"/>
    </location>
</feature>
<protein>
    <recommendedName>
        <fullName evidence="5">LbtU family siderophore porin</fullName>
    </recommendedName>
</protein>
<dbReference type="NCBIfam" id="NF033652">
    <property type="entry name" value="LbtU_sider_porin"/>
    <property type="match status" value="1"/>
</dbReference>
<evidence type="ECO:0000313" key="3">
    <source>
        <dbReference type="EMBL" id="BEQ14595.1"/>
    </source>
</evidence>
<keyword evidence="1" id="KW-0175">Coiled coil</keyword>
<accession>A0AAU9ECK9</accession>